<dbReference type="Proteomes" id="UP000076567">
    <property type="component" value="Unassembled WGS sequence"/>
</dbReference>
<comment type="caution">
    <text evidence="2">The sequence shown here is derived from an EMBL/GenBank/DDBJ whole genome shotgun (WGS) entry which is preliminary data.</text>
</comment>
<feature type="transmembrane region" description="Helical" evidence="1">
    <location>
        <begin position="81"/>
        <end position="109"/>
    </location>
</feature>
<keyword evidence="1" id="KW-0472">Membrane</keyword>
<keyword evidence="1" id="KW-1133">Transmembrane helix</keyword>
<name>A0A163SH95_9BACL</name>
<dbReference type="RefSeq" id="WP_066236434.1">
    <property type="nucleotide sequence ID" value="NZ_LRFC01000001.1"/>
</dbReference>
<feature type="transmembrane region" description="Helical" evidence="1">
    <location>
        <begin position="46"/>
        <end position="69"/>
    </location>
</feature>
<evidence type="ECO:0000313" key="2">
    <source>
        <dbReference type="EMBL" id="KZE69087.1"/>
    </source>
</evidence>
<gene>
    <name evidence="2" type="ORF">AWM68_02145</name>
</gene>
<keyword evidence="3" id="KW-1185">Reference proteome</keyword>
<evidence type="ECO:0000256" key="1">
    <source>
        <dbReference type="SAM" id="Phobius"/>
    </source>
</evidence>
<proteinExistence type="predicted"/>
<dbReference type="EMBL" id="LRFC01000001">
    <property type="protein sequence ID" value="KZE69087.1"/>
    <property type="molecule type" value="Genomic_DNA"/>
</dbReference>
<accession>A0A163SH95</accession>
<dbReference type="AlphaFoldDB" id="A0A163SH95"/>
<feature type="transmembrane region" description="Helical" evidence="1">
    <location>
        <begin position="131"/>
        <end position="155"/>
    </location>
</feature>
<dbReference type="OrthoDB" id="3625422at2"/>
<feature type="transmembrane region" description="Helical" evidence="1">
    <location>
        <begin position="12"/>
        <end position="34"/>
    </location>
</feature>
<protein>
    <recommendedName>
        <fullName evidence="4">DUF4386 family protein</fullName>
    </recommendedName>
</protein>
<feature type="transmembrane region" description="Helical" evidence="1">
    <location>
        <begin position="167"/>
        <end position="185"/>
    </location>
</feature>
<evidence type="ECO:0000313" key="3">
    <source>
        <dbReference type="Proteomes" id="UP000076567"/>
    </source>
</evidence>
<feature type="transmembrane region" description="Helical" evidence="1">
    <location>
        <begin position="191"/>
        <end position="209"/>
    </location>
</feature>
<keyword evidence="1" id="KW-0812">Transmembrane</keyword>
<reference evidence="3" key="1">
    <citation type="submission" date="2016-01" db="EMBL/GenBank/DDBJ databases">
        <title>Draft genome of Chromobacterium sp. F49.</title>
        <authorList>
            <person name="Hong K.W."/>
        </authorList>
    </citation>
    <scope>NUCLEOTIDE SEQUENCE [LARGE SCALE GENOMIC DNA]</scope>
    <source>
        <strain evidence="3">P7IIIA</strain>
    </source>
</reference>
<organism evidence="2 3">
    <name type="scientific">Fictibacillus phosphorivorans</name>
    <dbReference type="NCBI Taxonomy" id="1221500"/>
    <lineage>
        <taxon>Bacteria</taxon>
        <taxon>Bacillati</taxon>
        <taxon>Bacillota</taxon>
        <taxon>Bacilli</taxon>
        <taxon>Bacillales</taxon>
        <taxon>Fictibacillaceae</taxon>
        <taxon>Fictibacillus</taxon>
    </lineage>
</organism>
<sequence length="217" mass="23819">MQANSILNPISFIRLSGLFLTMAGIAYIVIQFIHPVEEISSISKNTWVVVAILTMIMSLFNAIGITGIYTGQIKESGWLGLIGFIMFVLFWLLSMTFSFVEAFILPLIVNEAPKFVEGFLSIFGEVKNRDILGVFPSLAPIAGIMYVFGGLLFGIATYRAKKFSRMASIVLSVSSAITILASVIPHPYNRLLAIPMGIALIYLGCSVLFKSKETFKS</sequence>
<evidence type="ECO:0008006" key="4">
    <source>
        <dbReference type="Google" id="ProtNLM"/>
    </source>
</evidence>